<keyword evidence="2" id="KW-0805">Transcription regulation</keyword>
<dbReference type="SMART" id="SM00354">
    <property type="entry name" value="HTH_LACI"/>
    <property type="match status" value="1"/>
</dbReference>
<keyword evidence="4" id="KW-0804">Transcription</keyword>
<dbReference type="OrthoDB" id="9798934at2"/>
<dbReference type="PANTHER" id="PTHR30146:SF148">
    <property type="entry name" value="HTH-TYPE TRANSCRIPTIONAL REPRESSOR PURR-RELATED"/>
    <property type="match status" value="1"/>
</dbReference>
<dbReference type="Proteomes" id="UP000293865">
    <property type="component" value="Unassembled WGS sequence"/>
</dbReference>
<organism evidence="6 7">
    <name type="scientific">Agromyces albus</name>
    <dbReference type="NCBI Taxonomy" id="205332"/>
    <lineage>
        <taxon>Bacteria</taxon>
        <taxon>Bacillati</taxon>
        <taxon>Actinomycetota</taxon>
        <taxon>Actinomycetes</taxon>
        <taxon>Micrococcales</taxon>
        <taxon>Microbacteriaceae</taxon>
        <taxon>Agromyces</taxon>
    </lineage>
</organism>
<dbReference type="InterPro" id="IPR001761">
    <property type="entry name" value="Peripla_BP/Lac1_sug-bd_dom"/>
</dbReference>
<accession>A0A4V1QWP1</accession>
<dbReference type="InterPro" id="IPR028082">
    <property type="entry name" value="Peripla_BP_I"/>
</dbReference>
<dbReference type="InterPro" id="IPR000843">
    <property type="entry name" value="HTH_LacI"/>
</dbReference>
<reference evidence="6 7" key="1">
    <citation type="submission" date="2019-01" db="EMBL/GenBank/DDBJ databases">
        <title>Agromyces.</title>
        <authorList>
            <person name="Li J."/>
        </authorList>
    </citation>
    <scope>NUCLEOTIDE SEQUENCE [LARGE SCALE GENOMIC DNA]</scope>
    <source>
        <strain evidence="6 7">DSM 15934</strain>
    </source>
</reference>
<evidence type="ECO:0000256" key="2">
    <source>
        <dbReference type="ARBA" id="ARBA00023015"/>
    </source>
</evidence>
<dbReference type="GO" id="GO:0000976">
    <property type="term" value="F:transcription cis-regulatory region binding"/>
    <property type="evidence" value="ECO:0007669"/>
    <property type="project" value="TreeGrafter"/>
</dbReference>
<dbReference type="Pfam" id="PF00532">
    <property type="entry name" value="Peripla_BP_1"/>
    <property type="match status" value="1"/>
</dbReference>
<keyword evidence="1" id="KW-0678">Repressor</keyword>
<dbReference type="Pfam" id="PF00356">
    <property type="entry name" value="LacI"/>
    <property type="match status" value="1"/>
</dbReference>
<dbReference type="SUPFAM" id="SSF47413">
    <property type="entry name" value="lambda repressor-like DNA-binding domains"/>
    <property type="match status" value="1"/>
</dbReference>
<proteinExistence type="predicted"/>
<dbReference type="RefSeq" id="WP_129522669.1">
    <property type="nucleotide sequence ID" value="NZ_SDPN01000090.1"/>
</dbReference>
<comment type="caution">
    <text evidence="6">The sequence shown here is derived from an EMBL/GenBank/DDBJ whole genome shotgun (WGS) entry which is preliminary data.</text>
</comment>
<name>A0A4V1QWP1_9MICO</name>
<dbReference type="Gene3D" id="3.40.50.2300">
    <property type="match status" value="2"/>
</dbReference>
<dbReference type="EMBL" id="SDPN01000090">
    <property type="protein sequence ID" value="RXZ66836.1"/>
    <property type="molecule type" value="Genomic_DNA"/>
</dbReference>
<gene>
    <name evidence="6" type="ORF">ESP51_20290</name>
</gene>
<dbReference type="SUPFAM" id="SSF53822">
    <property type="entry name" value="Periplasmic binding protein-like I"/>
    <property type="match status" value="1"/>
</dbReference>
<dbReference type="InterPro" id="IPR010982">
    <property type="entry name" value="Lambda_DNA-bd_dom_sf"/>
</dbReference>
<dbReference type="PANTHER" id="PTHR30146">
    <property type="entry name" value="LACI-RELATED TRANSCRIPTIONAL REPRESSOR"/>
    <property type="match status" value="1"/>
</dbReference>
<evidence type="ECO:0000313" key="6">
    <source>
        <dbReference type="EMBL" id="RXZ66836.1"/>
    </source>
</evidence>
<protein>
    <submittedName>
        <fullName evidence="6">LacI family DNA-binding transcriptional regulator</fullName>
    </submittedName>
</protein>
<dbReference type="CDD" id="cd01392">
    <property type="entry name" value="HTH_LacI"/>
    <property type="match status" value="1"/>
</dbReference>
<dbReference type="PROSITE" id="PS50932">
    <property type="entry name" value="HTH_LACI_2"/>
    <property type="match status" value="1"/>
</dbReference>
<feature type="domain" description="HTH lacI-type" evidence="5">
    <location>
        <begin position="6"/>
        <end position="60"/>
    </location>
</feature>
<sequence length="339" mass="36236">MSGKRVGITDVAAAAGVSITTVSHALSGQGKVNDRTRQRVIDVAAELGYAPNRLASGLRSKRTGIIGLVSDEVATTPFAGRIVLGAQEAASDRGWLVVVVNSGGDRLIEQRQLASLLAQQVDAIVYATMSHRPSSLPTALRTIPTVLVNTHDESIDASWIVPDSFTIGTDATRHLIEHGHERIAHLTIAESGLGRDGRVAGYRAAMEEHGHSPIIVSTPEGATAVGGREAAEQLFERHPDVTAAFCFNDQMAMGLYQVAALRGVQVPDDLSVVGVDNLDLVAAALLPGLTTVALPHYEMGRWAIDQVARLLEHEDPPPAVHERYRCELIERDSVARPRG</sequence>
<dbReference type="AlphaFoldDB" id="A0A4V1QWP1"/>
<evidence type="ECO:0000313" key="7">
    <source>
        <dbReference type="Proteomes" id="UP000293865"/>
    </source>
</evidence>
<evidence type="ECO:0000256" key="3">
    <source>
        <dbReference type="ARBA" id="ARBA00023125"/>
    </source>
</evidence>
<dbReference type="GO" id="GO:0003700">
    <property type="term" value="F:DNA-binding transcription factor activity"/>
    <property type="evidence" value="ECO:0007669"/>
    <property type="project" value="TreeGrafter"/>
</dbReference>
<evidence type="ECO:0000256" key="1">
    <source>
        <dbReference type="ARBA" id="ARBA00022491"/>
    </source>
</evidence>
<dbReference type="Gene3D" id="1.10.260.40">
    <property type="entry name" value="lambda repressor-like DNA-binding domains"/>
    <property type="match status" value="1"/>
</dbReference>
<keyword evidence="3 6" id="KW-0238">DNA-binding</keyword>
<keyword evidence="7" id="KW-1185">Reference proteome</keyword>
<evidence type="ECO:0000259" key="5">
    <source>
        <dbReference type="PROSITE" id="PS50932"/>
    </source>
</evidence>
<dbReference type="CDD" id="cd06288">
    <property type="entry name" value="PBP1_sucrose_transcription_regulator"/>
    <property type="match status" value="1"/>
</dbReference>
<evidence type="ECO:0000256" key="4">
    <source>
        <dbReference type="ARBA" id="ARBA00023163"/>
    </source>
</evidence>
<dbReference type="PROSITE" id="PS00356">
    <property type="entry name" value="HTH_LACI_1"/>
    <property type="match status" value="1"/>
</dbReference>